<evidence type="ECO:0000313" key="2">
    <source>
        <dbReference type="Proteomes" id="UP000274358"/>
    </source>
</evidence>
<protein>
    <submittedName>
        <fullName evidence="1">Uncharacterized protein</fullName>
    </submittedName>
</protein>
<dbReference type="EMBL" id="RYYV01000031">
    <property type="protein sequence ID" value="RUL69511.1"/>
    <property type="molecule type" value="Genomic_DNA"/>
</dbReference>
<dbReference type="AlphaFoldDB" id="A0A432LZW2"/>
<organism evidence="1 2">
    <name type="scientific">Dyella choica</name>
    <dbReference type="NCBI Taxonomy" id="1927959"/>
    <lineage>
        <taxon>Bacteria</taxon>
        <taxon>Pseudomonadati</taxon>
        <taxon>Pseudomonadota</taxon>
        <taxon>Gammaproteobacteria</taxon>
        <taxon>Lysobacterales</taxon>
        <taxon>Rhodanobacteraceae</taxon>
        <taxon>Dyella</taxon>
    </lineage>
</organism>
<sequence>MPTFSIKNLRYIRKIAHRGDASRFCSAFTGMTIRADMALAVTLIFAECTPLNVGKCQGEYPNSGVFVVAPALHVAQAMQPIMTSSNCA</sequence>
<accession>A0A432LZW2</accession>
<dbReference type="Proteomes" id="UP000274358">
    <property type="component" value="Unassembled WGS sequence"/>
</dbReference>
<proteinExistence type="predicted"/>
<gene>
    <name evidence="1" type="ORF">EKH80_22075</name>
</gene>
<reference evidence="1 2" key="1">
    <citation type="submission" date="2018-12" db="EMBL/GenBank/DDBJ databases">
        <title>Dyella dinghuensis sp. nov. DHOA06 and Dyella choica sp. nov. 4M-K27, isolated from forest soil.</title>
        <authorList>
            <person name="Qiu L.-H."/>
            <person name="Gao Z.-H."/>
        </authorList>
    </citation>
    <scope>NUCLEOTIDE SEQUENCE [LARGE SCALE GENOMIC DNA]</scope>
    <source>
        <strain evidence="1 2">4M-K27</strain>
    </source>
</reference>
<evidence type="ECO:0000313" key="1">
    <source>
        <dbReference type="EMBL" id="RUL69511.1"/>
    </source>
</evidence>
<comment type="caution">
    <text evidence="1">The sequence shown here is derived from an EMBL/GenBank/DDBJ whole genome shotgun (WGS) entry which is preliminary data.</text>
</comment>
<name>A0A432LZW2_9GAMM</name>
<dbReference type="RefSeq" id="WP_126686966.1">
    <property type="nucleotide sequence ID" value="NZ_RYYV01000031.1"/>
</dbReference>
<keyword evidence="2" id="KW-1185">Reference proteome</keyword>